<organism evidence="1">
    <name type="scientific">Avian adenovirus 8 (strain ATCC A-2A)</name>
    <name type="common">FAdV-8</name>
    <name type="synonym">Fowl adenovirus 8</name>
    <dbReference type="NCBI Taxonomy" id="66295"/>
    <lineage>
        <taxon>Viruses</taxon>
        <taxon>Varidnaviria</taxon>
        <taxon>Bamfordvirae</taxon>
        <taxon>Preplasmiviricota</taxon>
        <taxon>Polisuviricotina</taxon>
        <taxon>Pharingeaviricetes</taxon>
        <taxon>Rowavirales</taxon>
        <taxon>Adenoviridae</taxon>
        <taxon>Aviadenovirus</taxon>
        <taxon>Aviadenovirus hepatitidis</taxon>
        <taxon>Fowl aviadenovirus E</taxon>
    </lineage>
</organism>
<accession>Q96740</accession>
<protein>
    <submittedName>
        <fullName evidence="1">ORF-5</fullName>
    </submittedName>
</protein>
<sequence>MAAQRLWGEDIGEHQPAVGAGEGDLRFVPAVHAHQFLCLEEFEMIPERCHCHGFEMRRVPMAVCSQPDSSGLSVYLWSRLEGDPSLEGVYFVAAWAAVMFTEFYPVFCAVPAGGVLGMIIYVPPHNTGVFVEAVATLGQMGALPCHYIRRMMVDFPAAGLSGERILVCGCGELPVLLATRRVGQADGYPRDLAMLTQ</sequence>
<dbReference type="EMBL" id="U40588">
    <property type="protein sequence ID" value="AAC55303.1"/>
    <property type="molecule type" value="Genomic_DNA"/>
</dbReference>
<name>Q96740_ADEG8</name>
<organismHost>
    <name type="scientific">Galliformes</name>
    <name type="common">landfowls</name>
    <dbReference type="NCBI Taxonomy" id="8976"/>
</organismHost>
<evidence type="ECO:0000313" key="1">
    <source>
        <dbReference type="EMBL" id="AAC55303.1"/>
    </source>
</evidence>
<reference evidence="1" key="1">
    <citation type="submission" date="1995-11" db="EMBL/GenBank/DDBJ databases">
        <authorList>
            <person name="Pallister J.A."/>
        </authorList>
    </citation>
    <scope>NUCLEOTIDE SEQUENCE</scope>
</reference>
<proteinExistence type="predicted"/>
<reference evidence="1" key="2">
    <citation type="journal article" date="1996" name="J. Virol.">
        <title>A single gene encoding the fiber is responsible for variations in virulence in the fowl adenoviruses.</title>
        <authorList>
            <person name="Pallister J."/>
            <person name="Wright P.J."/>
            <person name="Sheppard M."/>
        </authorList>
    </citation>
    <scope>NUCLEOTIDE SEQUENCE</scope>
</reference>